<dbReference type="Proteomes" id="UP000737018">
    <property type="component" value="Unassembled WGS sequence"/>
</dbReference>
<proteinExistence type="predicted"/>
<evidence type="ECO:0000313" key="1">
    <source>
        <dbReference type="EMBL" id="KAF3971279.1"/>
    </source>
</evidence>
<comment type="caution">
    <text evidence="1">The sequence shown here is derived from an EMBL/GenBank/DDBJ whole genome shotgun (WGS) entry which is preliminary data.</text>
</comment>
<dbReference type="AlphaFoldDB" id="A0A8J4W1U1"/>
<dbReference type="EMBL" id="JRKL02000450">
    <property type="protein sequence ID" value="KAF3971279.1"/>
    <property type="molecule type" value="Genomic_DNA"/>
</dbReference>
<name>A0A8J4W1U1_9ROSI</name>
<reference evidence="1" key="1">
    <citation type="submission" date="2020-03" db="EMBL/GenBank/DDBJ databases">
        <title>Castanea mollissima Vanexum genome sequencing.</title>
        <authorList>
            <person name="Staton M."/>
        </authorList>
    </citation>
    <scope>NUCLEOTIDE SEQUENCE</scope>
    <source>
        <tissue evidence="1">Leaf</tissue>
    </source>
</reference>
<gene>
    <name evidence="1" type="ORF">CMV_005107</name>
</gene>
<protein>
    <submittedName>
        <fullName evidence="1">Uncharacterized protein</fullName>
    </submittedName>
</protein>
<organism evidence="1 2">
    <name type="scientific">Castanea mollissima</name>
    <name type="common">Chinese chestnut</name>
    <dbReference type="NCBI Taxonomy" id="60419"/>
    <lineage>
        <taxon>Eukaryota</taxon>
        <taxon>Viridiplantae</taxon>
        <taxon>Streptophyta</taxon>
        <taxon>Embryophyta</taxon>
        <taxon>Tracheophyta</taxon>
        <taxon>Spermatophyta</taxon>
        <taxon>Magnoliopsida</taxon>
        <taxon>eudicotyledons</taxon>
        <taxon>Gunneridae</taxon>
        <taxon>Pentapetalae</taxon>
        <taxon>rosids</taxon>
        <taxon>fabids</taxon>
        <taxon>Fagales</taxon>
        <taxon>Fagaceae</taxon>
        <taxon>Castanea</taxon>
    </lineage>
</organism>
<accession>A0A8J4W1U1</accession>
<sequence length="91" mass="10084">MVYEENPELSKSDLNFIKKIIDMTSKLLLVPMEEGSSPKSSCFISNRNSTRSIVSALPGPYSDSLTLGLSSKTCWLPSKHEEKDFPGTSTR</sequence>
<evidence type="ECO:0000313" key="2">
    <source>
        <dbReference type="Proteomes" id="UP000737018"/>
    </source>
</evidence>
<keyword evidence="2" id="KW-1185">Reference proteome</keyword>